<evidence type="ECO:0008006" key="4">
    <source>
        <dbReference type="Google" id="ProtNLM"/>
    </source>
</evidence>
<protein>
    <recommendedName>
        <fullName evidence="4">DUF3558 domain-containing protein</fullName>
    </recommendedName>
</protein>
<keyword evidence="1" id="KW-0732">Signal</keyword>
<gene>
    <name evidence="2" type="ORF">BEL07_12175</name>
</gene>
<feature type="signal peptide" evidence="1">
    <location>
        <begin position="1"/>
        <end position="28"/>
    </location>
</feature>
<evidence type="ECO:0000256" key="1">
    <source>
        <dbReference type="SAM" id="SignalP"/>
    </source>
</evidence>
<organism evidence="2 3">
    <name type="scientific">Mycolicibacterium grossiae</name>
    <dbReference type="NCBI Taxonomy" id="1552759"/>
    <lineage>
        <taxon>Bacteria</taxon>
        <taxon>Bacillati</taxon>
        <taxon>Actinomycetota</taxon>
        <taxon>Actinomycetes</taxon>
        <taxon>Mycobacteriales</taxon>
        <taxon>Mycobacteriaceae</taxon>
        <taxon>Mycolicibacterium</taxon>
    </lineage>
</organism>
<feature type="chain" id="PRO_5030027087" description="DUF3558 domain-containing protein" evidence="1">
    <location>
        <begin position="29"/>
        <end position="121"/>
    </location>
</feature>
<reference evidence="2 3" key="1">
    <citation type="submission" date="2016-09" db="EMBL/GenBank/DDBJ databases">
        <title>genome sequence of Mycobacterium sp. 739 SCH.</title>
        <authorList>
            <person name="Greninger A.L."/>
            <person name="Qin X."/>
            <person name="Jerome K."/>
            <person name="Vora S."/>
            <person name="Quinn K."/>
        </authorList>
    </citation>
    <scope>NUCLEOTIDE SEQUENCE [LARGE SCALE GENOMIC DNA]</scope>
    <source>
        <strain evidence="2 3">SCH</strain>
    </source>
</reference>
<sequence>MVPVINALTTCAVAALAAAALSGAVAHADPDVPAVDPKAQCESPEVGGLFLAEPSPDAVTRSVCQYIVDSYFYYDTYDDGAYTGTLVYRDGAKVPTERPVIPGLLNLPTGRGPLLLIGPPS</sequence>
<evidence type="ECO:0000313" key="2">
    <source>
        <dbReference type="EMBL" id="OFJ53527.1"/>
    </source>
</evidence>
<keyword evidence="3" id="KW-1185">Reference proteome</keyword>
<proteinExistence type="predicted"/>
<name>A0A1E8Q559_9MYCO</name>
<dbReference type="AlphaFoldDB" id="A0A1E8Q559"/>
<dbReference type="OrthoDB" id="4753341at2"/>
<evidence type="ECO:0000313" key="3">
    <source>
        <dbReference type="Proteomes" id="UP000178953"/>
    </source>
</evidence>
<comment type="caution">
    <text evidence="2">The sequence shown here is derived from an EMBL/GenBank/DDBJ whole genome shotgun (WGS) entry which is preliminary data.</text>
</comment>
<accession>A0A1E8Q559</accession>
<dbReference type="Proteomes" id="UP000178953">
    <property type="component" value="Unassembled WGS sequence"/>
</dbReference>
<dbReference type="EMBL" id="MCHX01000024">
    <property type="protein sequence ID" value="OFJ53527.1"/>
    <property type="molecule type" value="Genomic_DNA"/>
</dbReference>